<dbReference type="EMBL" id="JANGCH010000002">
    <property type="protein sequence ID" value="MCQ5120925.1"/>
    <property type="molecule type" value="Genomic_DNA"/>
</dbReference>
<comment type="cofactor">
    <cofactor evidence="5">
        <name>[4Fe-4S] cluster</name>
        <dbReference type="ChEBI" id="CHEBI:49883"/>
    </cofactor>
    <text evidence="5">Binds 1 [4Fe-4S] cluster per subunit.</text>
</comment>
<feature type="active site" description="Proton donor" evidence="5">
    <location>
        <position position="134"/>
    </location>
</feature>
<dbReference type="EC" id="1.17.7.4" evidence="5"/>
<evidence type="ECO:0000256" key="3">
    <source>
        <dbReference type="ARBA" id="ARBA00023004"/>
    </source>
</evidence>
<protein>
    <recommendedName>
        <fullName evidence="5">4-hydroxy-3-methylbut-2-enyl diphosphate reductase</fullName>
        <shortName evidence="5">HMBPP reductase</shortName>
        <ecNumber evidence="5">1.17.7.4</ecNumber>
    </recommendedName>
</protein>
<feature type="binding site" evidence="5">
    <location>
        <position position="197"/>
    </location>
    <ligand>
        <name>[4Fe-4S] cluster</name>
        <dbReference type="ChEBI" id="CHEBI:49883"/>
    </ligand>
</feature>
<comment type="function">
    <text evidence="5">Catalyzes the conversion of 1-hydroxy-2-methyl-2-(E)-butenyl 4-diphosphate (HMBPP) into a mixture of isopentenyl diphosphate (IPP) and dimethylallyl diphosphate (DMAPP). Acts in the terminal step of the DOXP/MEP pathway for isoprenoid precursor biosynthesis.</text>
</comment>
<dbReference type="GO" id="GO:0051745">
    <property type="term" value="F:4-hydroxy-3-methylbut-2-enyl diphosphate reductase activity"/>
    <property type="evidence" value="ECO:0007669"/>
    <property type="project" value="UniProtKB-EC"/>
</dbReference>
<feature type="binding site" evidence="5">
    <location>
        <position position="82"/>
    </location>
    <ligand>
        <name>(2E)-4-hydroxy-3-methylbut-2-enyl diphosphate</name>
        <dbReference type="ChEBI" id="CHEBI:128753"/>
    </ligand>
</feature>
<feature type="binding site" evidence="5">
    <location>
        <position position="269"/>
    </location>
    <ligand>
        <name>(2E)-4-hydroxy-3-methylbut-2-enyl diphosphate</name>
        <dbReference type="ChEBI" id="CHEBI:128753"/>
    </ligand>
</feature>
<dbReference type="NCBIfam" id="TIGR00216">
    <property type="entry name" value="ispH_lytB"/>
    <property type="match status" value="1"/>
</dbReference>
<keyword evidence="5" id="KW-0414">Isoprene biosynthesis</keyword>
<evidence type="ECO:0000256" key="1">
    <source>
        <dbReference type="ARBA" id="ARBA00022485"/>
    </source>
</evidence>
<dbReference type="Gene3D" id="3.40.1010.20">
    <property type="entry name" value="4-hydroxy-3-methylbut-2-enyl diphosphate reductase, catalytic domain"/>
    <property type="match status" value="2"/>
</dbReference>
<feature type="binding site" evidence="5">
    <location>
        <position position="132"/>
    </location>
    <ligand>
        <name>dimethylallyl diphosphate</name>
        <dbReference type="ChEBI" id="CHEBI:57623"/>
    </ligand>
</feature>
<proteinExistence type="inferred from homology"/>
<dbReference type="Gene3D" id="3.40.50.11270">
    <property type="match status" value="1"/>
</dbReference>
<dbReference type="NCBIfam" id="NF002187">
    <property type="entry name" value="PRK01045.1-1"/>
    <property type="match status" value="1"/>
</dbReference>
<comment type="catalytic activity">
    <reaction evidence="5">
        <text>isopentenyl diphosphate + 2 oxidized [2Fe-2S]-[ferredoxin] + H2O = (2E)-4-hydroxy-3-methylbut-2-enyl diphosphate + 2 reduced [2Fe-2S]-[ferredoxin] + 2 H(+)</text>
        <dbReference type="Rhea" id="RHEA:24488"/>
        <dbReference type="Rhea" id="RHEA-COMP:10000"/>
        <dbReference type="Rhea" id="RHEA-COMP:10001"/>
        <dbReference type="ChEBI" id="CHEBI:15377"/>
        <dbReference type="ChEBI" id="CHEBI:15378"/>
        <dbReference type="ChEBI" id="CHEBI:33737"/>
        <dbReference type="ChEBI" id="CHEBI:33738"/>
        <dbReference type="ChEBI" id="CHEBI:128753"/>
        <dbReference type="ChEBI" id="CHEBI:128769"/>
        <dbReference type="EC" id="1.17.7.4"/>
    </reaction>
</comment>
<dbReference type="RefSeq" id="WP_256197310.1">
    <property type="nucleotide sequence ID" value="NZ_CANTYB010000046.1"/>
</dbReference>
<feature type="binding site" evidence="5">
    <location>
        <position position="42"/>
    </location>
    <ligand>
        <name>(2E)-4-hydroxy-3-methylbut-2-enyl diphosphate</name>
        <dbReference type="ChEBI" id="CHEBI:128753"/>
    </ligand>
</feature>
<feature type="binding site" evidence="5">
    <location>
        <position position="82"/>
    </location>
    <ligand>
        <name>isopentenyl diphosphate</name>
        <dbReference type="ChEBI" id="CHEBI:128769"/>
    </ligand>
</feature>
<dbReference type="HAMAP" id="MF_00191">
    <property type="entry name" value="IspH"/>
    <property type="match status" value="1"/>
</dbReference>
<feature type="binding site" evidence="5">
    <location>
        <position position="269"/>
    </location>
    <ligand>
        <name>dimethylallyl diphosphate</name>
        <dbReference type="ChEBI" id="CHEBI:57623"/>
    </ligand>
</feature>
<feature type="binding site" evidence="5">
    <location>
        <position position="226"/>
    </location>
    <ligand>
        <name>(2E)-4-hydroxy-3-methylbut-2-enyl diphosphate</name>
        <dbReference type="ChEBI" id="CHEBI:128753"/>
    </ligand>
</feature>
<accession>A0ABT1SJR7</accession>
<organism evidence="6 7">
    <name type="scientific">Massilicoli timonensis</name>
    <dbReference type="NCBI Taxonomy" id="2015901"/>
    <lineage>
        <taxon>Bacteria</taxon>
        <taxon>Bacillati</taxon>
        <taxon>Bacillota</taxon>
        <taxon>Erysipelotrichia</taxon>
        <taxon>Erysipelotrichales</taxon>
        <taxon>Erysipelotrichaceae</taxon>
        <taxon>Massilicoli</taxon>
    </lineage>
</organism>
<evidence type="ECO:0000256" key="4">
    <source>
        <dbReference type="ARBA" id="ARBA00023014"/>
    </source>
</evidence>
<comment type="pathway">
    <text evidence="5">Isoprenoid biosynthesis; isopentenyl diphosphate biosynthesis via DXP pathway; isopentenyl diphosphate from 1-deoxy-D-xylulose 5-phosphate: step 6/6.</text>
</comment>
<feature type="binding site" evidence="5">
    <location>
        <position position="226"/>
    </location>
    <ligand>
        <name>isopentenyl diphosphate</name>
        <dbReference type="ChEBI" id="CHEBI:128769"/>
    </ligand>
</feature>
<dbReference type="Proteomes" id="UP001524435">
    <property type="component" value="Unassembled WGS sequence"/>
</dbReference>
<sequence>MELIKVTPRGYCKGVVRAISMAKQARLDYPNENIYVLGMLVHNHHVVEALKRIGIIPLDEPHKTRAQLLERIDHGVVIFTAHGVSPQVINTAKAKGLICLDATCPDVLKTQAAVIEHLEKGYEVLYIGKLGHPEAEAICSLSPAVHLIENEADLKALSIEKPLFVTNQTTMSVFDIESLFQTIKAYCPTALFCEEICNATRIRQEAIARLKDIDVLYVVGDRFSNNSNRLAQIAKEHGIPHVYLIDDVFAIHSAQLKEAKRVAVTSGASTPTYVTNQVIDYLEHYEENKKYPVFDLDLLL</sequence>
<feature type="binding site" evidence="5">
    <location>
        <position position="169"/>
    </location>
    <ligand>
        <name>(2E)-4-hydroxy-3-methylbut-2-enyl diphosphate</name>
        <dbReference type="ChEBI" id="CHEBI:128753"/>
    </ligand>
</feature>
<feature type="binding site" evidence="5">
    <location>
        <position position="226"/>
    </location>
    <ligand>
        <name>dimethylallyl diphosphate</name>
        <dbReference type="ChEBI" id="CHEBI:57623"/>
    </ligand>
</feature>
<keyword evidence="4 5" id="KW-0411">Iron-sulfur</keyword>
<comment type="catalytic activity">
    <reaction evidence="5">
        <text>dimethylallyl diphosphate + 2 oxidized [2Fe-2S]-[ferredoxin] + H2O = (2E)-4-hydroxy-3-methylbut-2-enyl diphosphate + 2 reduced [2Fe-2S]-[ferredoxin] + 2 H(+)</text>
        <dbReference type="Rhea" id="RHEA:24825"/>
        <dbReference type="Rhea" id="RHEA-COMP:10000"/>
        <dbReference type="Rhea" id="RHEA-COMP:10001"/>
        <dbReference type="ChEBI" id="CHEBI:15377"/>
        <dbReference type="ChEBI" id="CHEBI:15378"/>
        <dbReference type="ChEBI" id="CHEBI:33737"/>
        <dbReference type="ChEBI" id="CHEBI:33738"/>
        <dbReference type="ChEBI" id="CHEBI:57623"/>
        <dbReference type="ChEBI" id="CHEBI:128753"/>
        <dbReference type="EC" id="1.17.7.4"/>
    </reaction>
</comment>
<feature type="binding site" evidence="5">
    <location>
        <position position="82"/>
    </location>
    <ligand>
        <name>dimethylallyl diphosphate</name>
        <dbReference type="ChEBI" id="CHEBI:57623"/>
    </ligand>
</feature>
<evidence type="ECO:0000256" key="5">
    <source>
        <dbReference type="HAMAP-Rule" id="MF_00191"/>
    </source>
</evidence>
<keyword evidence="1 5" id="KW-0004">4Fe-4S</keyword>
<dbReference type="PANTHER" id="PTHR30426:SF0">
    <property type="entry name" value="4-HYDROXY-3-METHYLBUT-2-ENYL DIPHOSPHATE REDUCTASE"/>
    <property type="match status" value="1"/>
</dbReference>
<evidence type="ECO:0000313" key="6">
    <source>
        <dbReference type="EMBL" id="MCQ5120925.1"/>
    </source>
</evidence>
<feature type="binding site" evidence="5">
    <location>
        <position position="269"/>
    </location>
    <ligand>
        <name>isopentenyl diphosphate</name>
        <dbReference type="ChEBI" id="CHEBI:128769"/>
    </ligand>
</feature>
<feature type="binding site" evidence="5">
    <location>
        <position position="224"/>
    </location>
    <ligand>
        <name>(2E)-4-hydroxy-3-methylbut-2-enyl diphosphate</name>
        <dbReference type="ChEBI" id="CHEBI:128753"/>
    </ligand>
</feature>
<comment type="similarity">
    <text evidence="5">Belongs to the IspH family.</text>
</comment>
<feature type="binding site" evidence="5">
    <location>
        <position position="42"/>
    </location>
    <ligand>
        <name>dimethylallyl diphosphate</name>
        <dbReference type="ChEBI" id="CHEBI:57623"/>
    </ligand>
</feature>
<feature type="binding site" evidence="5">
    <location>
        <position position="224"/>
    </location>
    <ligand>
        <name>dimethylallyl diphosphate</name>
        <dbReference type="ChEBI" id="CHEBI:57623"/>
    </ligand>
</feature>
<feature type="binding site" evidence="5">
    <location>
        <position position="12"/>
    </location>
    <ligand>
        <name>[4Fe-4S] cluster</name>
        <dbReference type="ChEBI" id="CHEBI:49883"/>
    </ligand>
</feature>
<feature type="binding site" evidence="5">
    <location>
        <position position="42"/>
    </location>
    <ligand>
        <name>isopentenyl diphosphate</name>
        <dbReference type="ChEBI" id="CHEBI:128769"/>
    </ligand>
</feature>
<comment type="caution">
    <text evidence="5">Lacks conserved residue(s) required for the propagation of feature annotation.</text>
</comment>
<keyword evidence="7" id="KW-1185">Reference proteome</keyword>
<comment type="caution">
    <text evidence="6">The sequence shown here is derived from an EMBL/GenBank/DDBJ whole genome shotgun (WGS) entry which is preliminary data.</text>
</comment>
<feature type="binding site" evidence="5">
    <location>
        <position position="132"/>
    </location>
    <ligand>
        <name>(2E)-4-hydroxy-3-methylbut-2-enyl diphosphate</name>
        <dbReference type="ChEBI" id="CHEBI:128753"/>
    </ligand>
</feature>
<evidence type="ECO:0000313" key="7">
    <source>
        <dbReference type="Proteomes" id="UP001524435"/>
    </source>
</evidence>
<feature type="binding site" evidence="5">
    <location>
        <position position="104"/>
    </location>
    <ligand>
        <name>[4Fe-4S] cluster</name>
        <dbReference type="ChEBI" id="CHEBI:49883"/>
    </ligand>
</feature>
<keyword evidence="5 6" id="KW-0560">Oxidoreductase</keyword>
<dbReference type="PANTHER" id="PTHR30426">
    <property type="entry name" value="4-HYDROXY-3-METHYLBUT-2-ENYL DIPHOSPHATE REDUCTASE"/>
    <property type="match status" value="1"/>
</dbReference>
<name>A0ABT1SJR7_9FIRM</name>
<feature type="binding site" evidence="5">
    <location>
        <position position="132"/>
    </location>
    <ligand>
        <name>isopentenyl diphosphate</name>
        <dbReference type="ChEBI" id="CHEBI:128769"/>
    </ligand>
</feature>
<comment type="pathway">
    <text evidence="5">Isoprenoid biosynthesis; dimethylallyl diphosphate biosynthesis; dimethylallyl diphosphate from (2E)-4-hydroxy-3-methylbutenyl diphosphate: step 1/1.</text>
</comment>
<keyword evidence="3 5" id="KW-0408">Iron</keyword>
<dbReference type="CDD" id="cd13944">
    <property type="entry name" value="lytB_ispH"/>
    <property type="match status" value="1"/>
</dbReference>
<dbReference type="InterPro" id="IPR003451">
    <property type="entry name" value="LytB/IspH"/>
</dbReference>
<keyword evidence="2 5" id="KW-0479">Metal-binding</keyword>
<evidence type="ECO:0000256" key="2">
    <source>
        <dbReference type="ARBA" id="ARBA00022723"/>
    </source>
</evidence>
<feature type="binding site" evidence="5">
    <location>
        <position position="224"/>
    </location>
    <ligand>
        <name>isopentenyl diphosphate</name>
        <dbReference type="ChEBI" id="CHEBI:128769"/>
    </ligand>
</feature>
<reference evidence="6 7" key="1">
    <citation type="submission" date="2022-06" db="EMBL/GenBank/DDBJ databases">
        <title>Isolation of gut microbiota from human fecal samples.</title>
        <authorList>
            <person name="Pamer E.G."/>
            <person name="Barat B."/>
            <person name="Waligurski E."/>
            <person name="Medina S."/>
            <person name="Paddock L."/>
            <person name="Mostad J."/>
        </authorList>
    </citation>
    <scope>NUCLEOTIDE SEQUENCE [LARGE SCALE GENOMIC DNA]</scope>
    <source>
        <strain evidence="6 7">DFI.6.1</strain>
    </source>
</reference>
<dbReference type="Pfam" id="PF02401">
    <property type="entry name" value="LYTB"/>
    <property type="match status" value="1"/>
</dbReference>
<gene>
    <name evidence="5" type="primary">ispH</name>
    <name evidence="6" type="ORF">NE663_01460</name>
</gene>